<dbReference type="EMBL" id="KF147891">
    <property type="protein sequence ID" value="AGS81980.1"/>
    <property type="molecule type" value="Genomic_DNA"/>
</dbReference>
<organism evidence="1 2">
    <name type="scientific">Pseudomonas phage PaBG</name>
    <dbReference type="NCBI Taxonomy" id="1335230"/>
    <lineage>
        <taxon>Viruses</taxon>
        <taxon>Duplodnaviria</taxon>
        <taxon>Heunggongvirae</taxon>
        <taxon>Uroviricota</taxon>
        <taxon>Caudoviricetes</taxon>
        <taxon>Baikalvirus</taxon>
        <taxon>Baikalvirus PaBG</taxon>
    </lineage>
</organism>
<dbReference type="GeneID" id="16574782"/>
<evidence type="ECO:0000313" key="1">
    <source>
        <dbReference type="EMBL" id="AGS81980.1"/>
    </source>
</evidence>
<evidence type="ECO:0000313" key="2">
    <source>
        <dbReference type="Proteomes" id="UP000015545"/>
    </source>
</evidence>
<keyword evidence="2" id="KW-1185">Reference proteome</keyword>
<proteinExistence type="predicted"/>
<dbReference type="RefSeq" id="YP_008433427.1">
    <property type="nucleotide sequence ID" value="NC_022096.1"/>
</dbReference>
<accession>S5VZJ1</accession>
<gene>
    <name evidence="1" type="ORF">PaBG_00096</name>
</gene>
<reference evidence="1 2" key="1">
    <citation type="journal article" date="2014" name="Genome Announc.">
        <title>Complete Genome Sequence of the Novel Giant Pseudomonas Phage PaBG.</title>
        <authorList>
            <person name="Sykilinda N.N."/>
            <person name="Bondar A.A."/>
            <person name="Gorshkova A.S."/>
            <person name="Kurochkina L.P."/>
            <person name="Kulikov E.E."/>
            <person name="Shneider M.M."/>
            <person name="Kadykov V.A."/>
            <person name="Solovjeva N.V."/>
            <person name="Kabilov M.R."/>
            <person name="Mesyanzhinov V.V."/>
            <person name="Vlassov V.V."/>
            <person name="Drukker V.V."/>
            <person name="Miroshnikov K.A."/>
        </authorList>
    </citation>
    <scope>NUCLEOTIDE SEQUENCE [LARGE SCALE GENOMIC DNA]</scope>
</reference>
<dbReference type="Proteomes" id="UP000015545">
    <property type="component" value="Segment"/>
</dbReference>
<protein>
    <submittedName>
        <fullName evidence="1">Uncharacterized protein</fullName>
    </submittedName>
</protein>
<sequence length="106" mass="12336">MGVLYYAINHTKKTYYELGKGLSLWQIDKWPATDEQIRAAVFDTMQPEQQHIGLALRIVKDLQQFQIEEIWNDSSHTVEDDYVCMGSVYTQKADKVGLTWEQNHGE</sequence>
<dbReference type="KEGG" id="vg:16574782"/>
<name>S5VZJ1_9CAUD</name>